<proteinExistence type="predicted"/>
<evidence type="ECO:0000313" key="2">
    <source>
        <dbReference type="Proteomes" id="UP001153678"/>
    </source>
</evidence>
<name>A0A9W4SRU4_9GLOM</name>
<dbReference type="EMBL" id="CAMKVN010002036">
    <property type="protein sequence ID" value="CAI2179279.1"/>
    <property type="molecule type" value="Genomic_DNA"/>
</dbReference>
<comment type="caution">
    <text evidence="1">The sequence shown here is derived from an EMBL/GenBank/DDBJ whole genome shotgun (WGS) entry which is preliminary data.</text>
</comment>
<keyword evidence="2" id="KW-1185">Reference proteome</keyword>
<gene>
    <name evidence="1" type="ORF">FWILDA_LOCUS9008</name>
</gene>
<dbReference type="AlphaFoldDB" id="A0A9W4SRU4"/>
<evidence type="ECO:0000313" key="1">
    <source>
        <dbReference type="EMBL" id="CAI2179279.1"/>
    </source>
</evidence>
<sequence length="103" mass="12119">YFWARILKVPKSTVTDTIVRHFDTNNGSSVKRAGRPLSMNDNDRCTLKRLVKKNNRSSLSEIHNNFQNLKALLALYKGKKIRKKIKYVKQNMKHKIMRNANIY</sequence>
<feature type="non-terminal residue" evidence="1">
    <location>
        <position position="1"/>
    </location>
</feature>
<dbReference type="Proteomes" id="UP001153678">
    <property type="component" value="Unassembled WGS sequence"/>
</dbReference>
<dbReference type="OrthoDB" id="2393464at2759"/>
<organism evidence="1 2">
    <name type="scientific">Funneliformis geosporum</name>
    <dbReference type="NCBI Taxonomy" id="1117311"/>
    <lineage>
        <taxon>Eukaryota</taxon>
        <taxon>Fungi</taxon>
        <taxon>Fungi incertae sedis</taxon>
        <taxon>Mucoromycota</taxon>
        <taxon>Glomeromycotina</taxon>
        <taxon>Glomeromycetes</taxon>
        <taxon>Glomerales</taxon>
        <taxon>Glomeraceae</taxon>
        <taxon>Funneliformis</taxon>
    </lineage>
</organism>
<reference evidence="1" key="1">
    <citation type="submission" date="2022-08" db="EMBL/GenBank/DDBJ databases">
        <authorList>
            <person name="Kallberg Y."/>
            <person name="Tangrot J."/>
            <person name="Rosling A."/>
        </authorList>
    </citation>
    <scope>NUCLEOTIDE SEQUENCE</scope>
    <source>
        <strain evidence="1">Wild A</strain>
    </source>
</reference>
<accession>A0A9W4SRU4</accession>
<protein>
    <submittedName>
        <fullName evidence="1">3444_t:CDS:1</fullName>
    </submittedName>
</protein>